<proteinExistence type="inferred from homology"/>
<dbReference type="GO" id="GO:0016139">
    <property type="term" value="P:glycoside catabolic process"/>
    <property type="evidence" value="ECO:0007669"/>
    <property type="project" value="TreeGrafter"/>
</dbReference>
<evidence type="ECO:0000313" key="4">
    <source>
        <dbReference type="EMBL" id="CAC5392650.1"/>
    </source>
</evidence>
<dbReference type="PANTHER" id="PTHR11452:SF83">
    <property type="entry name" value="ALPHA-GALACTOSIDASE"/>
    <property type="match status" value="1"/>
</dbReference>
<dbReference type="SUPFAM" id="SSF51445">
    <property type="entry name" value="(Trans)glycosidases"/>
    <property type="match status" value="1"/>
</dbReference>
<keyword evidence="2 4" id="KW-0378">Hydrolase</keyword>
<accession>A0A6J8CC97</accession>
<evidence type="ECO:0000256" key="1">
    <source>
        <dbReference type="ARBA" id="ARBA00009743"/>
    </source>
</evidence>
<dbReference type="Pfam" id="PF16499">
    <property type="entry name" value="Melibiase_2"/>
    <property type="match status" value="2"/>
</dbReference>
<evidence type="ECO:0000313" key="5">
    <source>
        <dbReference type="Proteomes" id="UP000507470"/>
    </source>
</evidence>
<comment type="similarity">
    <text evidence="1">Belongs to the glycosyl hydrolase 27 family.</text>
</comment>
<gene>
    <name evidence="4" type="ORF">MCOR_27578</name>
</gene>
<dbReference type="Proteomes" id="UP000507470">
    <property type="component" value="Unassembled WGS sequence"/>
</dbReference>
<dbReference type="GO" id="GO:0009311">
    <property type="term" value="P:oligosaccharide metabolic process"/>
    <property type="evidence" value="ECO:0007669"/>
    <property type="project" value="TreeGrafter"/>
</dbReference>
<dbReference type="GO" id="GO:0005737">
    <property type="term" value="C:cytoplasm"/>
    <property type="evidence" value="ECO:0007669"/>
    <property type="project" value="TreeGrafter"/>
</dbReference>
<name>A0A6J8CC97_MYTCO</name>
<dbReference type="Gene3D" id="3.20.20.70">
    <property type="entry name" value="Aldolase class I"/>
    <property type="match status" value="2"/>
</dbReference>
<reference evidence="4 5" key="1">
    <citation type="submission" date="2020-06" db="EMBL/GenBank/DDBJ databases">
        <authorList>
            <person name="Li R."/>
            <person name="Bekaert M."/>
        </authorList>
    </citation>
    <scope>NUCLEOTIDE SEQUENCE [LARGE SCALE GENOMIC DNA]</scope>
    <source>
        <strain evidence="5">wild</strain>
    </source>
</reference>
<sequence>MGWLSWERFRSNTDCYYDADNCISEKLYMQMAEHMEQDGYLAAGYEYVSIDDCWMAMERGSDGRLVSDPKRFPRGIKFLADYVTVTILGTHTCGGYPRSKFYKELDAQTFADWGIDSLKLDGCYSGIEDMKDDDILIQIIVGDFGLRYEQQKSQMALWAVMAAPLMMSNDLRQIDPQSKALLLNKNVLKIRGSNGNTRQKNIRSKYSTIS</sequence>
<dbReference type="InterPro" id="IPR017853">
    <property type="entry name" value="GH"/>
</dbReference>
<keyword evidence="5" id="KW-1185">Reference proteome</keyword>
<keyword evidence="3 4" id="KW-0326">Glycosidase</keyword>
<dbReference type="GO" id="GO:0008456">
    <property type="term" value="F:alpha-N-acetylgalactosaminidase activity"/>
    <property type="evidence" value="ECO:0007669"/>
    <property type="project" value="UniProtKB-EC"/>
</dbReference>
<dbReference type="OrthoDB" id="5795902at2759"/>
<organism evidence="4 5">
    <name type="scientific">Mytilus coruscus</name>
    <name type="common">Sea mussel</name>
    <dbReference type="NCBI Taxonomy" id="42192"/>
    <lineage>
        <taxon>Eukaryota</taxon>
        <taxon>Metazoa</taxon>
        <taxon>Spiralia</taxon>
        <taxon>Lophotrochozoa</taxon>
        <taxon>Mollusca</taxon>
        <taxon>Bivalvia</taxon>
        <taxon>Autobranchia</taxon>
        <taxon>Pteriomorphia</taxon>
        <taxon>Mytilida</taxon>
        <taxon>Mytiloidea</taxon>
        <taxon>Mytilidae</taxon>
        <taxon>Mytilinae</taxon>
        <taxon>Mytilus</taxon>
    </lineage>
</organism>
<dbReference type="InterPro" id="IPR002241">
    <property type="entry name" value="Glyco_hydro_27"/>
</dbReference>
<dbReference type="CDD" id="cd14792">
    <property type="entry name" value="GH27"/>
    <property type="match status" value="1"/>
</dbReference>
<protein>
    <submittedName>
        <fullName evidence="4">NAGA</fullName>
        <ecNumber evidence="4">3.2.1.49</ecNumber>
    </submittedName>
</protein>
<dbReference type="AlphaFoldDB" id="A0A6J8CC97"/>
<evidence type="ECO:0000256" key="2">
    <source>
        <dbReference type="ARBA" id="ARBA00022801"/>
    </source>
</evidence>
<dbReference type="GO" id="GO:0004557">
    <property type="term" value="F:alpha-galactosidase activity"/>
    <property type="evidence" value="ECO:0007669"/>
    <property type="project" value="TreeGrafter"/>
</dbReference>
<dbReference type="InterPro" id="IPR013785">
    <property type="entry name" value="Aldolase_TIM"/>
</dbReference>
<dbReference type="PANTHER" id="PTHR11452">
    <property type="entry name" value="ALPHA-GALACTOSIDASE/ALPHA-N-ACETYLGALACTOSAMINIDASE"/>
    <property type="match status" value="1"/>
</dbReference>
<dbReference type="EC" id="3.2.1.49" evidence="4"/>
<dbReference type="EMBL" id="CACVKT020005035">
    <property type="protein sequence ID" value="CAC5392650.1"/>
    <property type="molecule type" value="Genomic_DNA"/>
</dbReference>
<evidence type="ECO:0000256" key="3">
    <source>
        <dbReference type="ARBA" id="ARBA00023295"/>
    </source>
</evidence>